<dbReference type="InterPro" id="IPR006015">
    <property type="entry name" value="Universal_stress_UspA"/>
</dbReference>
<dbReference type="SUPFAM" id="SSF52402">
    <property type="entry name" value="Adenine nucleotide alpha hydrolases-like"/>
    <property type="match status" value="2"/>
</dbReference>
<dbReference type="Pfam" id="PF00582">
    <property type="entry name" value="Usp"/>
    <property type="match status" value="2"/>
</dbReference>
<reference evidence="3 4" key="1">
    <citation type="submission" date="2019-10" db="EMBL/GenBank/DDBJ databases">
        <title>Isolation and characterization of Methanoculleus sp. Wushi-C6 from a hot spring well.</title>
        <authorList>
            <person name="Chen S.-C."/>
            <person name="Lan Z.-H."/>
            <person name="You Y.-T."/>
            <person name="Lai M.-C."/>
        </authorList>
    </citation>
    <scope>NUCLEOTIDE SEQUENCE [LARGE SCALE GENOMIC DNA]</scope>
    <source>
        <strain evidence="3 4">Wushi-C6</strain>
    </source>
</reference>
<dbReference type="CDD" id="cd00293">
    <property type="entry name" value="USP-like"/>
    <property type="match status" value="2"/>
</dbReference>
<comment type="similarity">
    <text evidence="1">Belongs to the universal stress protein A family.</text>
</comment>
<dbReference type="PRINTS" id="PR01438">
    <property type="entry name" value="UNVRSLSTRESS"/>
</dbReference>
<accession>A0ABU3X2R6</accession>
<dbReference type="EMBL" id="WBKO01000001">
    <property type="protein sequence ID" value="MDV2482060.1"/>
    <property type="molecule type" value="Genomic_DNA"/>
</dbReference>
<name>A0ABU3X2R6_9EURY</name>
<dbReference type="InterPro" id="IPR006016">
    <property type="entry name" value="UspA"/>
</dbReference>
<dbReference type="Gene3D" id="3.40.50.620">
    <property type="entry name" value="HUPs"/>
    <property type="match status" value="2"/>
</dbReference>
<evidence type="ECO:0000313" key="3">
    <source>
        <dbReference type="EMBL" id="MDV2482060.1"/>
    </source>
</evidence>
<dbReference type="PROSITE" id="PS51186">
    <property type="entry name" value="GNAT"/>
    <property type="match status" value="1"/>
</dbReference>
<dbReference type="PANTHER" id="PTHR46268">
    <property type="entry name" value="STRESS RESPONSE PROTEIN NHAX"/>
    <property type="match status" value="1"/>
</dbReference>
<feature type="domain" description="N-acetyltransferase" evidence="2">
    <location>
        <begin position="255"/>
        <end position="391"/>
    </location>
</feature>
<dbReference type="Gene3D" id="3.40.630.30">
    <property type="match status" value="1"/>
</dbReference>
<dbReference type="RefSeq" id="WP_317065083.1">
    <property type="nucleotide sequence ID" value="NZ_WBKO01000001.1"/>
</dbReference>
<dbReference type="Proteomes" id="UP001281203">
    <property type="component" value="Unassembled WGS sequence"/>
</dbReference>
<dbReference type="CDD" id="cd04301">
    <property type="entry name" value="NAT_SF"/>
    <property type="match status" value="1"/>
</dbReference>
<evidence type="ECO:0000259" key="2">
    <source>
        <dbReference type="PROSITE" id="PS51186"/>
    </source>
</evidence>
<keyword evidence="4" id="KW-1185">Reference proteome</keyword>
<dbReference type="InterPro" id="IPR014729">
    <property type="entry name" value="Rossmann-like_a/b/a_fold"/>
</dbReference>
<dbReference type="InterPro" id="IPR016181">
    <property type="entry name" value="Acyl_CoA_acyltransferase"/>
</dbReference>
<dbReference type="Pfam" id="PF00583">
    <property type="entry name" value="Acetyltransf_1"/>
    <property type="match status" value="1"/>
</dbReference>
<organism evidence="3 4">
    <name type="scientific">Methanoculleus caldifontis</name>
    <dbReference type="NCBI Taxonomy" id="2651577"/>
    <lineage>
        <taxon>Archaea</taxon>
        <taxon>Methanobacteriati</taxon>
        <taxon>Methanobacteriota</taxon>
        <taxon>Stenosarchaea group</taxon>
        <taxon>Methanomicrobia</taxon>
        <taxon>Methanomicrobiales</taxon>
        <taxon>Methanomicrobiaceae</taxon>
        <taxon>Methanoculleus</taxon>
    </lineage>
</organism>
<protein>
    <submittedName>
        <fullName evidence="3">GNAT family N-acetyltransferase</fullName>
    </submittedName>
</protein>
<evidence type="ECO:0000256" key="1">
    <source>
        <dbReference type="ARBA" id="ARBA00008791"/>
    </source>
</evidence>
<dbReference type="SUPFAM" id="SSF55729">
    <property type="entry name" value="Acyl-CoA N-acyltransferases (Nat)"/>
    <property type="match status" value="1"/>
</dbReference>
<evidence type="ECO:0000313" key="4">
    <source>
        <dbReference type="Proteomes" id="UP001281203"/>
    </source>
</evidence>
<comment type="caution">
    <text evidence="3">The sequence shown here is derived from an EMBL/GenBank/DDBJ whole genome shotgun (WGS) entry which is preliminary data.</text>
</comment>
<dbReference type="PANTHER" id="PTHR46268:SF6">
    <property type="entry name" value="UNIVERSAL STRESS PROTEIN UP12"/>
    <property type="match status" value="1"/>
</dbReference>
<dbReference type="InterPro" id="IPR000182">
    <property type="entry name" value="GNAT_dom"/>
</dbReference>
<proteinExistence type="inferred from homology"/>
<gene>
    <name evidence="3" type="ORF">F8E02_08645</name>
</gene>
<sequence>MFTKVLIPTDLSVASMSVAQRLREIPGIREVVLFHARVSAGSLPGEGVLRGVQEALAAQGFSVETVIEDDDGRGVSERILRAAAGTGADLIAMGVRDHGLLWNPFAGNVAAAVLREARVHILIAPQSGGGGPPLFARLLVPTDLSPPAPEIRSILERPAGDGAAVLLHVVEPGSAVTGQEAGTRLALLKDGLTPSGREVRTLVRTGDPARTICAVADELGASAVVIPRIGKRDAPGNVSLGSVTAAVAGCAKQPVLVISAPTDLRIEARELRSDEFAFAEEIWTDYHQLKADRKTDRIFGVFADGTLVSVARCRRHPDGYEVDGVFTPARFRGKGYARRAMDALVEACQHDTLYMHSVLNLVEFYGMYGFVSIPESDLPPTIRARFAFALGEMEGANVQPMRRVAGPFRRGARDGKTPQSS</sequence>